<name>A0A0G4MAF1_VERLO</name>
<feature type="region of interest" description="Disordered" evidence="1">
    <location>
        <begin position="1"/>
        <end position="79"/>
    </location>
</feature>
<accession>A0A0G4MAF1</accession>
<reference evidence="3" key="1">
    <citation type="submission" date="2015-05" db="EMBL/GenBank/DDBJ databases">
        <authorList>
            <person name="Fogelqvist Johan"/>
        </authorList>
    </citation>
    <scope>NUCLEOTIDE SEQUENCE [LARGE SCALE GENOMIC DNA]</scope>
</reference>
<dbReference type="EMBL" id="CVQH01021546">
    <property type="protein sequence ID" value="CRK30920.1"/>
    <property type="molecule type" value="Genomic_DNA"/>
</dbReference>
<dbReference type="AlphaFoldDB" id="A0A0G4MAF1"/>
<gene>
    <name evidence="2" type="ORF">BN1708_018587</name>
</gene>
<organism evidence="2 3">
    <name type="scientific">Verticillium longisporum</name>
    <name type="common">Verticillium dahliae var. longisporum</name>
    <dbReference type="NCBI Taxonomy" id="100787"/>
    <lineage>
        <taxon>Eukaryota</taxon>
        <taxon>Fungi</taxon>
        <taxon>Dikarya</taxon>
        <taxon>Ascomycota</taxon>
        <taxon>Pezizomycotina</taxon>
        <taxon>Sordariomycetes</taxon>
        <taxon>Hypocreomycetidae</taxon>
        <taxon>Glomerellales</taxon>
        <taxon>Plectosphaerellaceae</taxon>
        <taxon>Verticillium</taxon>
    </lineage>
</organism>
<evidence type="ECO:0000313" key="2">
    <source>
        <dbReference type="EMBL" id="CRK30920.1"/>
    </source>
</evidence>
<protein>
    <submittedName>
        <fullName evidence="2">Uncharacterized protein</fullName>
    </submittedName>
</protein>
<evidence type="ECO:0000256" key="1">
    <source>
        <dbReference type="SAM" id="MobiDB-lite"/>
    </source>
</evidence>
<keyword evidence="3" id="KW-1185">Reference proteome</keyword>
<proteinExistence type="predicted"/>
<feature type="compositionally biased region" description="Basic residues" evidence="1">
    <location>
        <begin position="18"/>
        <end position="29"/>
    </location>
</feature>
<dbReference type="Proteomes" id="UP000044602">
    <property type="component" value="Unassembled WGS sequence"/>
</dbReference>
<evidence type="ECO:0000313" key="3">
    <source>
        <dbReference type="Proteomes" id="UP000044602"/>
    </source>
</evidence>
<feature type="non-terminal residue" evidence="2">
    <location>
        <position position="1"/>
    </location>
</feature>
<sequence length="79" mass="8830">QGRPDQGVRGRLQPPGTRRLRRHLPRGRQPRQDGAPAAQGRPRHHGAGRPRRGPRHWAQDCAGRHELLPRAQVPVAGCH</sequence>
<feature type="compositionally biased region" description="Basic residues" evidence="1">
    <location>
        <begin position="41"/>
        <end position="55"/>
    </location>
</feature>